<evidence type="ECO:0000313" key="3">
    <source>
        <dbReference type="Proteomes" id="UP000095329"/>
    </source>
</evidence>
<sequence length="153" mass="18509">MPEDRPPYPPFDRESALRKVQAAEDAWNTRDPRRVALAYTPDSVWRNRDVFLQGREEIVAFLTRKWERERDYALRKSLWAFDGDRIAVRFQYEWRDADDQWWRSYGNELWEFDERGLMRRREASINDTAIAEADRRIHGPRRADEHGTDIPLR</sequence>
<dbReference type="OrthoDB" id="9787970at2"/>
<dbReference type="PANTHER" id="PTHR31757:SF0">
    <property type="entry name" value="SLL0781 PROTEIN"/>
    <property type="match status" value="1"/>
</dbReference>
<feature type="region of interest" description="Disordered" evidence="1">
    <location>
        <begin position="134"/>
        <end position="153"/>
    </location>
</feature>
<keyword evidence="3" id="KW-1185">Reference proteome</keyword>
<dbReference type="RefSeq" id="WP_023588546.1">
    <property type="nucleotide sequence ID" value="NZ_ASHX02000001.1"/>
</dbReference>
<dbReference type="Pfam" id="PF07080">
    <property type="entry name" value="DUF1348"/>
    <property type="match status" value="1"/>
</dbReference>
<dbReference type="EMBL" id="ASHX02000001">
    <property type="protein sequence ID" value="OEJ96148.1"/>
    <property type="molecule type" value="Genomic_DNA"/>
</dbReference>
<dbReference type="PANTHER" id="PTHR31757">
    <property type="entry name" value="SLL0781 PROTEIN"/>
    <property type="match status" value="1"/>
</dbReference>
<evidence type="ECO:0000313" key="2">
    <source>
        <dbReference type="EMBL" id="OEJ96148.1"/>
    </source>
</evidence>
<dbReference type="eggNOG" id="COG3558">
    <property type="taxonomic scope" value="Bacteria"/>
</dbReference>
<accession>A0A1D3DUZ7</accession>
<dbReference type="SUPFAM" id="SSF54427">
    <property type="entry name" value="NTF2-like"/>
    <property type="match status" value="1"/>
</dbReference>
<proteinExistence type="predicted"/>
<comment type="caution">
    <text evidence="2">The sequence shown here is derived from an EMBL/GenBank/DDBJ whole genome shotgun (WGS) entry which is preliminary data.</text>
</comment>
<organism evidence="2 3">
    <name type="scientific">Streptomyces thermolilacinus SPC6</name>
    <dbReference type="NCBI Taxonomy" id="1306406"/>
    <lineage>
        <taxon>Bacteria</taxon>
        <taxon>Bacillati</taxon>
        <taxon>Actinomycetota</taxon>
        <taxon>Actinomycetes</taxon>
        <taxon>Kitasatosporales</taxon>
        <taxon>Streptomycetaceae</taxon>
        <taxon>Streptomyces</taxon>
    </lineage>
</organism>
<name>A0A1D3DUZ7_9ACTN</name>
<reference evidence="2 3" key="1">
    <citation type="journal article" date="2013" name="Genome Announc.">
        <title>Genome Sequence of Streptomyces violaceusniger Strain SPC6, a Halotolerant Streptomycete That Exhibits Rapid Growth and Development.</title>
        <authorList>
            <person name="Chen X."/>
            <person name="Zhang B."/>
            <person name="Zhang W."/>
            <person name="Wu X."/>
            <person name="Zhang M."/>
            <person name="Chen T."/>
            <person name="Liu G."/>
            <person name="Dyson P."/>
        </authorList>
    </citation>
    <scope>NUCLEOTIDE SEQUENCE [LARGE SCALE GENOMIC DNA]</scope>
    <source>
        <strain evidence="2 3">SPC6</strain>
    </source>
</reference>
<dbReference type="InterPro" id="IPR032710">
    <property type="entry name" value="NTF2-like_dom_sf"/>
</dbReference>
<dbReference type="InterPro" id="IPR009783">
    <property type="entry name" value="DUF1348"/>
</dbReference>
<dbReference type="Proteomes" id="UP000095329">
    <property type="component" value="Unassembled WGS sequence"/>
</dbReference>
<dbReference type="AlphaFoldDB" id="A0A1D3DUZ7"/>
<evidence type="ECO:0000256" key="1">
    <source>
        <dbReference type="SAM" id="MobiDB-lite"/>
    </source>
</evidence>
<protein>
    <submittedName>
        <fullName evidence="2">DUF4440 domain-containing protein</fullName>
    </submittedName>
</protein>
<gene>
    <name evidence="2" type="ORF">J116_018425</name>
</gene>
<dbReference type="Gene3D" id="3.10.450.50">
    <property type="match status" value="1"/>
</dbReference>
<dbReference type="STRING" id="1306406.J116_018425"/>